<dbReference type="SUPFAM" id="SSF52540">
    <property type="entry name" value="P-loop containing nucleoside triphosphate hydrolases"/>
    <property type="match status" value="1"/>
</dbReference>
<comment type="subcellular location">
    <subcellularLocation>
        <location evidence="2">Mitochondrion inner membrane</location>
        <topology evidence="2">Peripheral membrane protein</topology>
    </subcellularLocation>
    <subcellularLocation>
        <location evidence="1">Mitochondrion matrix</location>
        <location evidence="1">Mitochondrion nucleoid</location>
    </subcellularLocation>
</comment>
<dbReference type="AlphaFoldDB" id="A0A9P0IQ57"/>
<dbReference type="CDD" id="cd01122">
    <property type="entry name" value="Twinkle_C"/>
    <property type="match status" value="1"/>
</dbReference>
<evidence type="ECO:0000256" key="5">
    <source>
        <dbReference type="ARBA" id="ARBA00022801"/>
    </source>
</evidence>
<accession>A0A9P0IQ57</accession>
<keyword evidence="5" id="KW-0378">Hydrolase</keyword>
<keyword evidence="4" id="KW-0999">Mitochondrion inner membrane</keyword>
<protein>
    <recommendedName>
        <fullName evidence="14">DNA 5'-3' helicase</fullName>
        <ecNumber evidence="14">5.6.2.3</ecNumber>
    </recommendedName>
    <alternativeName>
        <fullName evidence="16">Twinkle protein, mitochondrial</fullName>
    </alternativeName>
</protein>
<dbReference type="Proteomes" id="UP001153620">
    <property type="component" value="Chromosome 1"/>
</dbReference>
<evidence type="ECO:0000256" key="17">
    <source>
        <dbReference type="SAM" id="MobiDB-lite"/>
    </source>
</evidence>
<reference evidence="19" key="2">
    <citation type="submission" date="2022-10" db="EMBL/GenBank/DDBJ databases">
        <authorList>
            <consortium name="ENA_rothamsted_submissions"/>
            <consortium name="culmorum"/>
            <person name="King R."/>
        </authorList>
    </citation>
    <scope>NUCLEOTIDE SEQUENCE</scope>
</reference>
<evidence type="ECO:0000256" key="1">
    <source>
        <dbReference type="ARBA" id="ARBA00004436"/>
    </source>
</evidence>
<evidence type="ECO:0000256" key="12">
    <source>
        <dbReference type="ARBA" id="ARBA00023235"/>
    </source>
</evidence>
<keyword evidence="12" id="KW-0413">Isomerase</keyword>
<reference evidence="19" key="1">
    <citation type="submission" date="2022-01" db="EMBL/GenBank/DDBJ databases">
        <authorList>
            <person name="King R."/>
        </authorList>
    </citation>
    <scope>NUCLEOTIDE SEQUENCE</scope>
</reference>
<evidence type="ECO:0000313" key="20">
    <source>
        <dbReference type="Proteomes" id="UP001153620"/>
    </source>
</evidence>
<feature type="domain" description="SF4 helicase" evidence="18">
    <location>
        <begin position="376"/>
        <end position="634"/>
    </location>
</feature>
<evidence type="ECO:0000256" key="16">
    <source>
        <dbReference type="ARBA" id="ARBA00075597"/>
    </source>
</evidence>
<dbReference type="EC" id="5.6.2.3" evidence="14"/>
<evidence type="ECO:0000256" key="3">
    <source>
        <dbReference type="ARBA" id="ARBA00022741"/>
    </source>
</evidence>
<dbReference type="GO" id="GO:0003697">
    <property type="term" value="F:single-stranded DNA binding"/>
    <property type="evidence" value="ECO:0007669"/>
    <property type="project" value="InterPro"/>
</dbReference>
<dbReference type="InterPro" id="IPR007694">
    <property type="entry name" value="DNA_helicase_DnaB-like_C"/>
</dbReference>
<name>A0A9P0IQ57_9DIPT</name>
<evidence type="ECO:0000256" key="8">
    <source>
        <dbReference type="ARBA" id="ARBA00022946"/>
    </source>
</evidence>
<evidence type="ECO:0000256" key="14">
    <source>
        <dbReference type="ARBA" id="ARBA00044969"/>
    </source>
</evidence>
<evidence type="ECO:0000313" key="19">
    <source>
        <dbReference type="EMBL" id="CAH1712680.1"/>
    </source>
</evidence>
<gene>
    <name evidence="19" type="ORF">CHIRRI_LOCUS2637</name>
</gene>
<dbReference type="EMBL" id="OU895877">
    <property type="protein sequence ID" value="CAH1712680.1"/>
    <property type="molecule type" value="Genomic_DNA"/>
</dbReference>
<evidence type="ECO:0000256" key="2">
    <source>
        <dbReference type="ARBA" id="ARBA00004637"/>
    </source>
</evidence>
<dbReference type="GO" id="GO:0008289">
    <property type="term" value="F:lipid binding"/>
    <property type="evidence" value="ECO:0007669"/>
    <property type="project" value="UniProtKB-KW"/>
</dbReference>
<organism evidence="19 20">
    <name type="scientific">Chironomus riparius</name>
    <dbReference type="NCBI Taxonomy" id="315576"/>
    <lineage>
        <taxon>Eukaryota</taxon>
        <taxon>Metazoa</taxon>
        <taxon>Ecdysozoa</taxon>
        <taxon>Arthropoda</taxon>
        <taxon>Hexapoda</taxon>
        <taxon>Insecta</taxon>
        <taxon>Pterygota</taxon>
        <taxon>Neoptera</taxon>
        <taxon>Endopterygota</taxon>
        <taxon>Diptera</taxon>
        <taxon>Nematocera</taxon>
        <taxon>Chironomoidea</taxon>
        <taxon>Chironomidae</taxon>
        <taxon>Chironominae</taxon>
        <taxon>Chironomus</taxon>
    </lineage>
</organism>
<dbReference type="InterPro" id="IPR027032">
    <property type="entry name" value="Twinkle-like"/>
</dbReference>
<proteinExistence type="predicted"/>
<evidence type="ECO:0000256" key="6">
    <source>
        <dbReference type="ARBA" id="ARBA00022806"/>
    </source>
</evidence>
<keyword evidence="10" id="KW-0496">Mitochondrion</keyword>
<evidence type="ECO:0000256" key="13">
    <source>
        <dbReference type="ARBA" id="ARBA00023271"/>
    </source>
</evidence>
<keyword evidence="9" id="KW-0446">Lipid-binding</keyword>
<dbReference type="Pfam" id="PF13481">
    <property type="entry name" value="AAA_25"/>
    <property type="match status" value="1"/>
</dbReference>
<dbReference type="PANTHER" id="PTHR12873:SF0">
    <property type="entry name" value="TWINKLE MTDNA HELICASE"/>
    <property type="match status" value="1"/>
</dbReference>
<keyword evidence="7" id="KW-0067">ATP-binding</keyword>
<dbReference type="GO" id="GO:0042645">
    <property type="term" value="C:mitochondrial nucleoid"/>
    <property type="evidence" value="ECO:0007669"/>
    <property type="project" value="UniProtKB-SubCell"/>
</dbReference>
<evidence type="ECO:0000256" key="10">
    <source>
        <dbReference type="ARBA" id="ARBA00023128"/>
    </source>
</evidence>
<keyword evidence="11" id="KW-0472">Membrane</keyword>
<keyword evidence="20" id="KW-1185">Reference proteome</keyword>
<evidence type="ECO:0000256" key="11">
    <source>
        <dbReference type="ARBA" id="ARBA00023136"/>
    </source>
</evidence>
<dbReference type="InterPro" id="IPR027417">
    <property type="entry name" value="P-loop_NTPase"/>
</dbReference>
<evidence type="ECO:0000256" key="15">
    <source>
        <dbReference type="ARBA" id="ARBA00048954"/>
    </source>
</evidence>
<dbReference type="GO" id="GO:0006264">
    <property type="term" value="P:mitochondrial DNA replication"/>
    <property type="evidence" value="ECO:0007669"/>
    <property type="project" value="TreeGrafter"/>
</dbReference>
<dbReference type="GO" id="GO:0043139">
    <property type="term" value="F:5'-3' DNA helicase activity"/>
    <property type="evidence" value="ECO:0007669"/>
    <property type="project" value="UniProtKB-EC"/>
</dbReference>
<dbReference type="GO" id="GO:0005743">
    <property type="term" value="C:mitochondrial inner membrane"/>
    <property type="evidence" value="ECO:0007669"/>
    <property type="project" value="UniProtKB-SubCell"/>
</dbReference>
<feature type="region of interest" description="Disordered" evidence="17">
    <location>
        <begin position="626"/>
        <end position="658"/>
    </location>
</feature>
<keyword evidence="13" id="KW-1135">Mitochondrion nucleoid</keyword>
<evidence type="ECO:0000259" key="18">
    <source>
        <dbReference type="PROSITE" id="PS51199"/>
    </source>
</evidence>
<feature type="compositionally biased region" description="Polar residues" evidence="17">
    <location>
        <begin position="638"/>
        <end position="647"/>
    </location>
</feature>
<dbReference type="Gene3D" id="3.40.50.300">
    <property type="entry name" value="P-loop containing nucleotide triphosphate hydrolases"/>
    <property type="match status" value="1"/>
</dbReference>
<keyword evidence="6" id="KW-0347">Helicase</keyword>
<evidence type="ECO:0000256" key="9">
    <source>
        <dbReference type="ARBA" id="ARBA00023121"/>
    </source>
</evidence>
<dbReference type="PANTHER" id="PTHR12873">
    <property type="entry name" value="T7-LIKE MITOCHONDRIAL DNA HELICASE"/>
    <property type="match status" value="1"/>
</dbReference>
<sequence>MFSKYLLPNRFNLIVNRHLKLTRINQNDFSTTQPFLINLKDDTDNTSVVQIKRVLKSNNISCQDGITNIKTSCPVCEKSENQSRDIYINKTTGYFLCPSCQYGGKFGLIEKFFLQSRSSQKVNELKTYQKIFNNSKEQAVKDQLNYKSYLDNYHEVTDENVDDIFFKFGINDRIPKSSLKNLNTRYCSDTNKLFVPLLDILGHCVGYKTVEIDSNGEWKESCIPDSNCSGLVLYNNLKAVKIKEKDSQQSAIIVLNILDLLALTTTRINSTFICLPYGLKFLPQECLPILDQFNELVLWFNYNTAGWDIARNFAKKLDEKRCKFVRPTLSQPTPYKALECNVDIKGIYSKSQPILHKAITTFSSLRQDVLSDLQNIDKVQGVKWKRYPALNKYLKGHRKGELTILTGPTGSGKTTFMSDYSLDLAIQGVSTLWGSFEIRNTRLATTLLRQYAGKPLLDSITEDNLLEFENFANQFEALPIYFMTFHGEQQVKVVMEAIEHAQYVHDINHVIIDNVQFMMGMGDDSKHIDRFYKQDVIIAAFRTFATKKNCHVTLVIHPRKEKDSDDLTTSSIFGGAKATQEADNVLIIQDKRLTSVRGKKYLQIAKNRYSGDLGIMPLEFDKQSLSYAQKPKKKTEQPESSSDQSNEVLKENAQFPNM</sequence>
<dbReference type="GO" id="GO:0016787">
    <property type="term" value="F:hydrolase activity"/>
    <property type="evidence" value="ECO:0007669"/>
    <property type="project" value="UniProtKB-KW"/>
</dbReference>
<dbReference type="Gene3D" id="3.40.1360.10">
    <property type="match status" value="1"/>
</dbReference>
<keyword evidence="8" id="KW-0809">Transit peptide</keyword>
<comment type="catalytic activity">
    <reaction evidence="15">
        <text>ATP + H2O = ADP + phosphate + H(+)</text>
        <dbReference type="Rhea" id="RHEA:13065"/>
        <dbReference type="ChEBI" id="CHEBI:15377"/>
        <dbReference type="ChEBI" id="CHEBI:15378"/>
        <dbReference type="ChEBI" id="CHEBI:30616"/>
        <dbReference type="ChEBI" id="CHEBI:43474"/>
        <dbReference type="ChEBI" id="CHEBI:456216"/>
        <dbReference type="EC" id="5.6.2.3"/>
    </reaction>
</comment>
<dbReference type="GO" id="GO:0005524">
    <property type="term" value="F:ATP binding"/>
    <property type="evidence" value="ECO:0007669"/>
    <property type="project" value="UniProtKB-KW"/>
</dbReference>
<keyword evidence="3" id="KW-0547">Nucleotide-binding</keyword>
<dbReference type="FunFam" id="3.40.50.300:FF:000845">
    <property type="entry name" value="Mitochondrial helicase twinkle"/>
    <property type="match status" value="1"/>
</dbReference>
<evidence type="ECO:0000256" key="4">
    <source>
        <dbReference type="ARBA" id="ARBA00022792"/>
    </source>
</evidence>
<evidence type="ECO:0000256" key="7">
    <source>
        <dbReference type="ARBA" id="ARBA00022840"/>
    </source>
</evidence>
<dbReference type="PROSITE" id="PS51199">
    <property type="entry name" value="SF4_HELICASE"/>
    <property type="match status" value="1"/>
</dbReference>